<name>A0A381ZAH6_9ZZZZ</name>
<dbReference type="EMBL" id="UINC01020575">
    <property type="protein sequence ID" value="SVA86268.1"/>
    <property type="molecule type" value="Genomic_DNA"/>
</dbReference>
<gene>
    <name evidence="1" type="ORF">METZ01_LOCUS139122</name>
</gene>
<organism evidence="1">
    <name type="scientific">marine metagenome</name>
    <dbReference type="NCBI Taxonomy" id="408172"/>
    <lineage>
        <taxon>unclassified sequences</taxon>
        <taxon>metagenomes</taxon>
        <taxon>ecological metagenomes</taxon>
    </lineage>
</organism>
<dbReference type="AlphaFoldDB" id="A0A381ZAH6"/>
<proteinExistence type="predicted"/>
<accession>A0A381ZAH6</accession>
<reference evidence="1" key="1">
    <citation type="submission" date="2018-05" db="EMBL/GenBank/DDBJ databases">
        <authorList>
            <person name="Lanie J.A."/>
            <person name="Ng W.-L."/>
            <person name="Kazmierczak K.M."/>
            <person name="Andrzejewski T.M."/>
            <person name="Davidsen T.M."/>
            <person name="Wayne K.J."/>
            <person name="Tettelin H."/>
            <person name="Glass J.I."/>
            <person name="Rusch D."/>
            <person name="Podicherti R."/>
            <person name="Tsui H.-C.T."/>
            <person name="Winkler M.E."/>
        </authorList>
    </citation>
    <scope>NUCLEOTIDE SEQUENCE</scope>
</reference>
<evidence type="ECO:0000313" key="1">
    <source>
        <dbReference type="EMBL" id="SVA86268.1"/>
    </source>
</evidence>
<sequence length="40" mass="4543">MSRQRIIYVLGISGLQAVKNSMFFQYTKKAGEAEEIKHAV</sequence>
<protein>
    <submittedName>
        <fullName evidence="1">Uncharacterized protein</fullName>
    </submittedName>
</protein>